<accession>A0A8M1KPX3</accession>
<dbReference type="InterPro" id="IPR001315">
    <property type="entry name" value="CARD"/>
</dbReference>
<dbReference type="GO" id="GO:0042981">
    <property type="term" value="P:regulation of apoptotic process"/>
    <property type="evidence" value="ECO:0007669"/>
    <property type="project" value="InterPro"/>
</dbReference>
<name>A0A8M1KPX3_CLUHA</name>
<dbReference type="KEGG" id="char:122133556"/>
<dbReference type="RefSeq" id="XP_042565932.1">
    <property type="nucleotide sequence ID" value="XM_042709998.1"/>
</dbReference>
<dbReference type="GO" id="GO:0072557">
    <property type="term" value="C:IPAF inflammasome complex"/>
    <property type="evidence" value="ECO:0007669"/>
    <property type="project" value="TreeGrafter"/>
</dbReference>
<dbReference type="GO" id="GO:0006508">
    <property type="term" value="P:proteolysis"/>
    <property type="evidence" value="ECO:0007669"/>
    <property type="project" value="InterPro"/>
</dbReference>
<dbReference type="GeneID" id="122133556"/>
<dbReference type="SMART" id="SM00114">
    <property type="entry name" value="CARD"/>
    <property type="match status" value="1"/>
</dbReference>
<dbReference type="OrthoDB" id="8869108at2759"/>
<sequence length="92" mass="10649">MAAVKLYNARTKFVENVSAPVLKQLLDDLNEGRVLNEEEMESVIEEHKARTDKARCLIDMVRKKGEKSSKKMIEYIKERDENLYDVLGFASE</sequence>
<dbReference type="PROSITE" id="PS50209">
    <property type="entry name" value="CARD"/>
    <property type="match status" value="1"/>
</dbReference>
<proteinExistence type="predicted"/>
<dbReference type="AlphaFoldDB" id="A0A8M1KPX3"/>
<dbReference type="Proteomes" id="UP000515152">
    <property type="component" value="Chromosome 2"/>
</dbReference>
<dbReference type="GO" id="GO:0097169">
    <property type="term" value="C:AIM2 inflammasome complex"/>
    <property type="evidence" value="ECO:0007669"/>
    <property type="project" value="TreeGrafter"/>
</dbReference>
<dbReference type="PANTHER" id="PTHR47901:SF3">
    <property type="entry name" value="CASPASE-1"/>
    <property type="match status" value="1"/>
</dbReference>
<evidence type="ECO:0000259" key="1">
    <source>
        <dbReference type="PROSITE" id="PS50209"/>
    </source>
</evidence>
<protein>
    <submittedName>
        <fullName evidence="3">Caspase-1-like</fullName>
    </submittedName>
</protein>
<gene>
    <name evidence="3" type="primary">LOC122133556</name>
</gene>
<dbReference type="GO" id="GO:0072559">
    <property type="term" value="C:NLRP3 inflammasome complex"/>
    <property type="evidence" value="ECO:0007669"/>
    <property type="project" value="TreeGrafter"/>
</dbReference>
<reference evidence="3" key="1">
    <citation type="submission" date="2025-08" db="UniProtKB">
        <authorList>
            <consortium name="RefSeq"/>
        </authorList>
    </citation>
    <scope>IDENTIFICATION</scope>
</reference>
<feature type="domain" description="CARD" evidence="1">
    <location>
        <begin position="1"/>
        <end position="91"/>
    </location>
</feature>
<dbReference type="PANTHER" id="PTHR47901">
    <property type="entry name" value="CASPASE RECRUITMENT DOMAIN-CONTAINING PROTEIN 18"/>
    <property type="match status" value="1"/>
</dbReference>
<dbReference type="GO" id="GO:0004197">
    <property type="term" value="F:cysteine-type endopeptidase activity"/>
    <property type="evidence" value="ECO:0007669"/>
    <property type="project" value="InterPro"/>
</dbReference>
<evidence type="ECO:0000313" key="3">
    <source>
        <dbReference type="RefSeq" id="XP_042565932.1"/>
    </source>
</evidence>
<organism evidence="2 3">
    <name type="scientific">Clupea harengus</name>
    <name type="common">Atlantic herring</name>
    <dbReference type="NCBI Taxonomy" id="7950"/>
    <lineage>
        <taxon>Eukaryota</taxon>
        <taxon>Metazoa</taxon>
        <taxon>Chordata</taxon>
        <taxon>Craniata</taxon>
        <taxon>Vertebrata</taxon>
        <taxon>Euteleostomi</taxon>
        <taxon>Actinopterygii</taxon>
        <taxon>Neopterygii</taxon>
        <taxon>Teleostei</taxon>
        <taxon>Clupei</taxon>
        <taxon>Clupeiformes</taxon>
        <taxon>Clupeoidei</taxon>
        <taxon>Clupeidae</taxon>
        <taxon>Clupea</taxon>
    </lineage>
</organism>
<keyword evidence="2" id="KW-1185">Reference proteome</keyword>
<dbReference type="InterPro" id="IPR002398">
    <property type="entry name" value="Pept_C14"/>
</dbReference>
<dbReference type="GO" id="GO:0050727">
    <property type="term" value="P:regulation of inflammatory response"/>
    <property type="evidence" value="ECO:0007669"/>
    <property type="project" value="TreeGrafter"/>
</dbReference>
<dbReference type="Pfam" id="PF00619">
    <property type="entry name" value="CARD"/>
    <property type="match status" value="1"/>
</dbReference>
<evidence type="ECO:0000313" key="2">
    <source>
        <dbReference type="Proteomes" id="UP000515152"/>
    </source>
</evidence>